<evidence type="ECO:0000313" key="1">
    <source>
        <dbReference type="EMBL" id="JAE12733.1"/>
    </source>
</evidence>
<name>A0A0A9FWI6_ARUDO</name>
<dbReference type="EMBL" id="GBRH01185163">
    <property type="protein sequence ID" value="JAE12733.1"/>
    <property type="molecule type" value="Transcribed_RNA"/>
</dbReference>
<accession>A0A0A9FWI6</accession>
<sequence>MSFCFMQANTLLASTIQPNREYIMIVESPKNTSISNPIAIIKL</sequence>
<dbReference type="AlphaFoldDB" id="A0A0A9FWI6"/>
<organism evidence="1">
    <name type="scientific">Arundo donax</name>
    <name type="common">Giant reed</name>
    <name type="synonym">Donax arundinaceus</name>
    <dbReference type="NCBI Taxonomy" id="35708"/>
    <lineage>
        <taxon>Eukaryota</taxon>
        <taxon>Viridiplantae</taxon>
        <taxon>Streptophyta</taxon>
        <taxon>Embryophyta</taxon>
        <taxon>Tracheophyta</taxon>
        <taxon>Spermatophyta</taxon>
        <taxon>Magnoliopsida</taxon>
        <taxon>Liliopsida</taxon>
        <taxon>Poales</taxon>
        <taxon>Poaceae</taxon>
        <taxon>PACMAD clade</taxon>
        <taxon>Arundinoideae</taxon>
        <taxon>Arundineae</taxon>
        <taxon>Arundo</taxon>
    </lineage>
</organism>
<protein>
    <submittedName>
        <fullName evidence="1">Uncharacterized protein</fullName>
    </submittedName>
</protein>
<reference evidence="1" key="1">
    <citation type="submission" date="2014-09" db="EMBL/GenBank/DDBJ databases">
        <authorList>
            <person name="Magalhaes I.L.F."/>
            <person name="Oliveira U."/>
            <person name="Santos F.R."/>
            <person name="Vidigal T.H.D.A."/>
            <person name="Brescovit A.D."/>
            <person name="Santos A.J."/>
        </authorList>
    </citation>
    <scope>NUCLEOTIDE SEQUENCE</scope>
    <source>
        <tissue evidence="1">Shoot tissue taken approximately 20 cm above the soil surface</tissue>
    </source>
</reference>
<proteinExistence type="predicted"/>
<reference evidence="1" key="2">
    <citation type="journal article" date="2015" name="Data Brief">
        <title>Shoot transcriptome of the giant reed, Arundo donax.</title>
        <authorList>
            <person name="Barrero R.A."/>
            <person name="Guerrero F.D."/>
            <person name="Moolhuijzen P."/>
            <person name="Goolsby J.A."/>
            <person name="Tidwell J."/>
            <person name="Bellgard S.E."/>
            <person name="Bellgard M.I."/>
        </authorList>
    </citation>
    <scope>NUCLEOTIDE SEQUENCE</scope>
    <source>
        <tissue evidence="1">Shoot tissue taken approximately 20 cm above the soil surface</tissue>
    </source>
</reference>